<dbReference type="InterPro" id="IPR006521">
    <property type="entry name" value="Tail_protein_I"/>
</dbReference>
<dbReference type="OrthoDB" id="6281542at2"/>
<name>A0A0C1MU06_9GAMM</name>
<sequence>MSDHLDKKSDALLPYNHSEMQAAVVKHGQLELMLGEGISLLRGFKSHPQQSLLPWLIWEYGLGALVPYLDDLDQVLQQGLTWQRIRGTRKSLEMAYGWLGFSLKDVEESTSYRHFYRYQCHLEQLPNLNDVERMSQLAELSAPARSELTRVTYQFDIRELTLSAKPFGSLLSDHSGFRHHLKNGKLLRISTKRTHPEHHSFSSDTHSSGLTRKHNSAWQSYSSEILGVLRLSEPLINQFGATSVHSRQSSRAYTLDQAQWFGHWQASSWSAIQSPQVIIAHQQNR</sequence>
<evidence type="ECO:0000313" key="3">
    <source>
        <dbReference type="Proteomes" id="UP000031327"/>
    </source>
</evidence>
<evidence type="ECO:0008006" key="4">
    <source>
        <dbReference type="Google" id="ProtNLM"/>
    </source>
</evidence>
<comment type="caution">
    <text evidence="2">The sequence shown here is derived from an EMBL/GenBank/DDBJ whole genome shotgun (WGS) entry which is preliminary data.</text>
</comment>
<protein>
    <recommendedName>
        <fullName evidence="4">Phage tail protein</fullName>
    </recommendedName>
</protein>
<dbReference type="Proteomes" id="UP000031327">
    <property type="component" value="Unassembled WGS sequence"/>
</dbReference>
<dbReference type="Pfam" id="PF09684">
    <property type="entry name" value="Tail_P2_I"/>
    <property type="match status" value="1"/>
</dbReference>
<gene>
    <name evidence="2" type="ORF">JF50_06205</name>
</gene>
<feature type="compositionally biased region" description="Polar residues" evidence="1">
    <location>
        <begin position="202"/>
        <end position="211"/>
    </location>
</feature>
<accession>A0A0C1MU06</accession>
<evidence type="ECO:0000256" key="1">
    <source>
        <dbReference type="SAM" id="MobiDB-lite"/>
    </source>
</evidence>
<feature type="region of interest" description="Disordered" evidence="1">
    <location>
        <begin position="192"/>
        <end position="211"/>
    </location>
</feature>
<evidence type="ECO:0000313" key="2">
    <source>
        <dbReference type="EMBL" id="KID58268.1"/>
    </source>
</evidence>
<reference evidence="2 3" key="1">
    <citation type="submission" date="2014-12" db="EMBL/GenBank/DDBJ databases">
        <title>Draft Genome Sequence of Pseudoalteromonas luteoviolacea HI1.</title>
        <authorList>
            <person name="Asahina A.Y."/>
            <person name="Hadfield M.G."/>
        </authorList>
    </citation>
    <scope>NUCLEOTIDE SEQUENCE [LARGE SCALE GENOMIC DNA]</scope>
    <source>
        <strain evidence="2 3">HI1</strain>
    </source>
</reference>
<dbReference type="EMBL" id="JWIC01000004">
    <property type="protein sequence ID" value="KID58268.1"/>
    <property type="molecule type" value="Genomic_DNA"/>
</dbReference>
<dbReference type="AlphaFoldDB" id="A0A0C1MU06"/>
<proteinExistence type="predicted"/>
<dbReference type="RefSeq" id="WP_039608561.1">
    <property type="nucleotide sequence ID" value="NZ_JWIC01000004.1"/>
</dbReference>
<organism evidence="2 3">
    <name type="scientific">Pseudoalteromonas luteoviolacea</name>
    <dbReference type="NCBI Taxonomy" id="43657"/>
    <lineage>
        <taxon>Bacteria</taxon>
        <taxon>Pseudomonadati</taxon>
        <taxon>Pseudomonadota</taxon>
        <taxon>Gammaproteobacteria</taxon>
        <taxon>Alteromonadales</taxon>
        <taxon>Pseudoalteromonadaceae</taxon>
        <taxon>Pseudoalteromonas</taxon>
    </lineage>
</organism>